<dbReference type="GO" id="GO:0010960">
    <property type="term" value="P:magnesium ion homeostasis"/>
    <property type="evidence" value="ECO:0007669"/>
    <property type="project" value="InterPro"/>
</dbReference>
<proteinExistence type="predicted"/>
<evidence type="ECO:0000256" key="7">
    <source>
        <dbReference type="SAM" id="Phobius"/>
    </source>
</evidence>
<dbReference type="FunFam" id="3.10.580.10:FF:000006">
    <property type="entry name" value="DUF21 and CBS domain protein"/>
    <property type="match status" value="1"/>
</dbReference>
<evidence type="ECO:0000313" key="10">
    <source>
        <dbReference type="Proteomes" id="UP001049176"/>
    </source>
</evidence>
<dbReference type="PANTHER" id="PTHR12064">
    <property type="entry name" value="METAL TRANSPORTER CNNM"/>
    <property type="match status" value="1"/>
</dbReference>
<keyword evidence="10" id="KW-1185">Reference proteome</keyword>
<keyword evidence="2 6" id="KW-0812">Transmembrane</keyword>
<gene>
    <name evidence="9" type="ORF">E1B28_009591</name>
</gene>
<evidence type="ECO:0000256" key="5">
    <source>
        <dbReference type="ARBA" id="ARBA00023136"/>
    </source>
</evidence>
<evidence type="ECO:0000313" key="9">
    <source>
        <dbReference type="EMBL" id="KAG7090477.1"/>
    </source>
</evidence>
<comment type="caution">
    <text evidence="9">The sequence shown here is derived from an EMBL/GenBank/DDBJ whole genome shotgun (WGS) entry which is preliminary data.</text>
</comment>
<evidence type="ECO:0000256" key="6">
    <source>
        <dbReference type="PROSITE-ProRule" id="PRU01193"/>
    </source>
</evidence>
<dbReference type="SUPFAM" id="SSF54631">
    <property type="entry name" value="CBS-domain pair"/>
    <property type="match status" value="1"/>
</dbReference>
<dbReference type="InterPro" id="IPR045095">
    <property type="entry name" value="ACDP"/>
</dbReference>
<feature type="transmembrane region" description="Helical" evidence="7">
    <location>
        <begin position="6"/>
        <end position="23"/>
    </location>
</feature>
<dbReference type="PROSITE" id="PS51846">
    <property type="entry name" value="CNNM"/>
    <property type="match status" value="1"/>
</dbReference>
<dbReference type="GO" id="GO:0030026">
    <property type="term" value="P:intracellular manganese ion homeostasis"/>
    <property type="evidence" value="ECO:0007669"/>
    <property type="project" value="TreeGrafter"/>
</dbReference>
<keyword evidence="3" id="KW-0677">Repeat</keyword>
<dbReference type="OrthoDB" id="5353557at2759"/>
<evidence type="ECO:0000256" key="4">
    <source>
        <dbReference type="ARBA" id="ARBA00022989"/>
    </source>
</evidence>
<feature type="transmembrane region" description="Helical" evidence="7">
    <location>
        <begin position="30"/>
        <end position="50"/>
    </location>
</feature>
<feature type="domain" description="CNNM transmembrane" evidence="8">
    <location>
        <begin position="1"/>
        <end position="95"/>
    </location>
</feature>
<keyword evidence="5 6" id="KW-0472">Membrane</keyword>
<sequence>MGGGFTAVVISTVAIVIFGEIIPQAVGLRYGLAIGAACVPVVSALMWIIYPVAYPIALLLDKVVGVEDVHTYRKAELKSLLQFHCTGEEPLTEEEITILTGVLELGNKRIDDIMTPIQDVVTLSADTILDQPKLDELSATGYSRFPVHAPGYPTAFDGLLILKQLLRYDLSQSLPVSDYPLSILPEALPTINCLQALSYFRTGRSHLLLISKTPGRAGGAIGVVTLEDVIEEIISEEIVDETDLYQDNVSKRYPERSTTSDTMRGIVENLDIFSSLPATPTYESDSTLMGRPSDDDELRHAALDSDKLRVQLALPTKRIEDWRQLTEQEQVVDSASESD</sequence>
<dbReference type="RefSeq" id="XP_043006947.1">
    <property type="nucleotide sequence ID" value="XM_043154492.1"/>
</dbReference>
<evidence type="ECO:0000256" key="2">
    <source>
        <dbReference type="ARBA" id="ARBA00022692"/>
    </source>
</evidence>
<accession>A0A9P7RVJ7</accession>
<dbReference type="KEGG" id="more:E1B28_009591"/>
<dbReference type="Pfam" id="PF01595">
    <property type="entry name" value="CNNM"/>
    <property type="match status" value="1"/>
</dbReference>
<dbReference type="EMBL" id="CM032186">
    <property type="protein sequence ID" value="KAG7090477.1"/>
    <property type="molecule type" value="Genomic_DNA"/>
</dbReference>
<dbReference type="InterPro" id="IPR046342">
    <property type="entry name" value="CBS_dom_sf"/>
</dbReference>
<evidence type="ECO:0000256" key="1">
    <source>
        <dbReference type="ARBA" id="ARBA00004141"/>
    </source>
</evidence>
<comment type="subcellular location">
    <subcellularLocation>
        <location evidence="1">Membrane</location>
        <topology evidence="1">Multi-pass membrane protein</topology>
    </subcellularLocation>
</comment>
<evidence type="ECO:0000256" key="3">
    <source>
        <dbReference type="ARBA" id="ARBA00022737"/>
    </source>
</evidence>
<dbReference type="PANTHER" id="PTHR12064:SF97">
    <property type="entry name" value="METAL TRANSPORTER CNNM-5"/>
    <property type="match status" value="1"/>
</dbReference>
<organism evidence="9 10">
    <name type="scientific">Marasmius oreades</name>
    <name type="common">fairy-ring Marasmius</name>
    <dbReference type="NCBI Taxonomy" id="181124"/>
    <lineage>
        <taxon>Eukaryota</taxon>
        <taxon>Fungi</taxon>
        <taxon>Dikarya</taxon>
        <taxon>Basidiomycota</taxon>
        <taxon>Agaricomycotina</taxon>
        <taxon>Agaricomycetes</taxon>
        <taxon>Agaricomycetidae</taxon>
        <taxon>Agaricales</taxon>
        <taxon>Marasmiineae</taxon>
        <taxon>Marasmiaceae</taxon>
        <taxon>Marasmius</taxon>
    </lineage>
</organism>
<dbReference type="AlphaFoldDB" id="A0A9P7RVJ7"/>
<dbReference type="GO" id="GO:0016020">
    <property type="term" value="C:membrane"/>
    <property type="evidence" value="ECO:0007669"/>
    <property type="project" value="UniProtKB-SubCell"/>
</dbReference>
<keyword evidence="4 6" id="KW-1133">Transmembrane helix</keyword>
<dbReference type="Proteomes" id="UP001049176">
    <property type="component" value="Chromosome 6"/>
</dbReference>
<name>A0A9P7RVJ7_9AGAR</name>
<dbReference type="InterPro" id="IPR002550">
    <property type="entry name" value="CNNM"/>
</dbReference>
<reference evidence="9" key="1">
    <citation type="journal article" date="2021" name="Genome Biol. Evol.">
        <title>The assembled and annotated genome of the fairy-ring fungus Marasmius oreades.</title>
        <authorList>
            <person name="Hiltunen M."/>
            <person name="Ament-Velasquez S.L."/>
            <person name="Johannesson H."/>
        </authorList>
    </citation>
    <scope>NUCLEOTIDE SEQUENCE</scope>
    <source>
        <strain evidence="9">03SP1</strain>
    </source>
</reference>
<evidence type="ECO:0000259" key="8">
    <source>
        <dbReference type="PROSITE" id="PS51846"/>
    </source>
</evidence>
<dbReference type="GO" id="GO:0005737">
    <property type="term" value="C:cytoplasm"/>
    <property type="evidence" value="ECO:0007669"/>
    <property type="project" value="TreeGrafter"/>
</dbReference>
<dbReference type="Gene3D" id="3.10.580.10">
    <property type="entry name" value="CBS-domain"/>
    <property type="match status" value="1"/>
</dbReference>
<dbReference type="GeneID" id="66078667"/>
<protein>
    <recommendedName>
        <fullName evidence="8">CNNM transmembrane domain-containing protein</fullName>
    </recommendedName>
</protein>